<dbReference type="PROSITE" id="PS51257">
    <property type="entry name" value="PROKAR_LIPOPROTEIN"/>
    <property type="match status" value="1"/>
</dbReference>
<comment type="caution">
    <text evidence="2">The sequence shown here is derived from an EMBL/GenBank/DDBJ whole genome shotgun (WGS) entry which is preliminary data.</text>
</comment>
<accession>A0ABS6SNC0</accession>
<dbReference type="InterPro" id="IPR022061">
    <property type="entry name" value="DUF3617"/>
</dbReference>
<sequence length="181" mass="18784">MKYFAAPIIAALALSACGSPSGDADTDGDGTVTATEARAAAEAAGDTIRPQPGKYRASMTFISAEIPGAPPQVQDMMGSSMSNTYEFCLTPEMAEQGFGEALQEGQDDSCTISRLNIDDTDVDMAMTCSGEGAGQMQIAMTGTVSPTRSELNVVSEGVMGDLGEAKMEMKLVQERIGACDS</sequence>
<dbReference type="Proteomes" id="UP000699975">
    <property type="component" value="Unassembled WGS sequence"/>
</dbReference>
<evidence type="ECO:0000313" key="3">
    <source>
        <dbReference type="Proteomes" id="UP000699975"/>
    </source>
</evidence>
<evidence type="ECO:0000256" key="1">
    <source>
        <dbReference type="SAM" id="SignalP"/>
    </source>
</evidence>
<keyword evidence="1" id="KW-0732">Signal</keyword>
<dbReference type="RefSeq" id="WP_218317115.1">
    <property type="nucleotide sequence ID" value="NZ_JAGSPB010000002.1"/>
</dbReference>
<feature type="signal peptide" evidence="1">
    <location>
        <begin position="1"/>
        <end position="24"/>
    </location>
</feature>
<reference evidence="2 3" key="1">
    <citation type="submission" date="2021-04" db="EMBL/GenBank/DDBJ databases">
        <authorList>
            <person name="Pira H."/>
            <person name="Risdian C."/>
            <person name="Wink J."/>
        </authorList>
    </citation>
    <scope>NUCLEOTIDE SEQUENCE [LARGE SCALE GENOMIC DNA]</scope>
    <source>
        <strain evidence="2 3">WH131</strain>
    </source>
</reference>
<dbReference type="Pfam" id="PF12276">
    <property type="entry name" value="DUF3617"/>
    <property type="match status" value="1"/>
</dbReference>
<organism evidence="2 3">
    <name type="scientific">Erythrobacter ani</name>
    <dbReference type="NCBI Taxonomy" id="2827235"/>
    <lineage>
        <taxon>Bacteria</taxon>
        <taxon>Pseudomonadati</taxon>
        <taxon>Pseudomonadota</taxon>
        <taxon>Alphaproteobacteria</taxon>
        <taxon>Sphingomonadales</taxon>
        <taxon>Erythrobacteraceae</taxon>
        <taxon>Erythrobacter/Porphyrobacter group</taxon>
        <taxon>Erythrobacter</taxon>
    </lineage>
</organism>
<name>A0ABS6SNC0_9SPHN</name>
<keyword evidence="3" id="KW-1185">Reference proteome</keyword>
<protein>
    <submittedName>
        <fullName evidence="2">DUF3617 domain-containing protein</fullName>
    </submittedName>
</protein>
<gene>
    <name evidence="2" type="ORF">KCG45_10100</name>
</gene>
<proteinExistence type="predicted"/>
<dbReference type="EMBL" id="JAGSPB010000002">
    <property type="protein sequence ID" value="MBV7266530.1"/>
    <property type="molecule type" value="Genomic_DNA"/>
</dbReference>
<evidence type="ECO:0000313" key="2">
    <source>
        <dbReference type="EMBL" id="MBV7266530.1"/>
    </source>
</evidence>
<feature type="chain" id="PRO_5046194423" evidence="1">
    <location>
        <begin position="25"/>
        <end position="181"/>
    </location>
</feature>